<feature type="domain" description="Cytochrome b561" evidence="12">
    <location>
        <begin position="20"/>
        <end position="184"/>
    </location>
</feature>
<keyword evidence="6" id="KW-0479">Metal-binding</keyword>
<sequence length="264" mass="27281">MAPDAHAHPEAHVAAPLVILHAYLAGVALFGLMPAAVLVARYARGAHAGAPPSANAPCAATAGRSAPGMLARTAHRVRHWLAEHRVAVHRTMAAASVALLACSTAAVLAHKVMGHHRHLVSNHSKWGLAAYVLAAYQMQGGLTRPPAAVRGAPSSVERGRWWVAHAVGGAGALATGWVSALLALVRSVERDERGARVGLWLVVVCASGLALGTALVEARAYARTRQRGSSPHLGGGRAGMTALSNSEDFEIESGCEAQPATHAQ</sequence>
<evidence type="ECO:0000256" key="5">
    <source>
        <dbReference type="ARBA" id="ARBA00022692"/>
    </source>
</evidence>
<keyword evidence="9" id="KW-0408">Iron</keyword>
<feature type="transmembrane region" description="Helical" evidence="11">
    <location>
        <begin position="87"/>
        <end position="109"/>
    </location>
</feature>
<dbReference type="EMBL" id="JAGTXO010000007">
    <property type="protein sequence ID" value="KAG8466757.1"/>
    <property type="molecule type" value="Genomic_DNA"/>
</dbReference>
<dbReference type="AlphaFoldDB" id="A0A8J5XQW8"/>
<keyword evidence="3" id="KW-0813">Transport</keyword>
<dbReference type="GO" id="GO:0016020">
    <property type="term" value="C:membrane"/>
    <property type="evidence" value="ECO:0007669"/>
    <property type="project" value="UniProtKB-SubCell"/>
</dbReference>
<dbReference type="InterPro" id="IPR006593">
    <property type="entry name" value="Cyt_b561/ferric_Rdtase_TM"/>
</dbReference>
<feature type="transmembrane region" description="Helical" evidence="11">
    <location>
        <begin position="20"/>
        <end position="40"/>
    </location>
</feature>
<keyword evidence="14" id="KW-1185">Reference proteome</keyword>
<evidence type="ECO:0000259" key="12">
    <source>
        <dbReference type="SMART" id="SM00665"/>
    </source>
</evidence>
<comment type="subcellular location">
    <subcellularLocation>
        <location evidence="2">Membrane</location>
        <topology evidence="2">Multi-pass membrane protein</topology>
    </subcellularLocation>
</comment>
<evidence type="ECO:0000256" key="1">
    <source>
        <dbReference type="ARBA" id="ARBA00001970"/>
    </source>
</evidence>
<accession>A0A8J5XQW8</accession>
<evidence type="ECO:0000313" key="14">
    <source>
        <dbReference type="Proteomes" id="UP000751190"/>
    </source>
</evidence>
<feature type="transmembrane region" description="Helical" evidence="11">
    <location>
        <begin position="162"/>
        <end position="185"/>
    </location>
</feature>
<organism evidence="13 14">
    <name type="scientific">Diacronema lutheri</name>
    <name type="common">Unicellular marine alga</name>
    <name type="synonym">Monochrysis lutheri</name>
    <dbReference type="NCBI Taxonomy" id="2081491"/>
    <lineage>
        <taxon>Eukaryota</taxon>
        <taxon>Haptista</taxon>
        <taxon>Haptophyta</taxon>
        <taxon>Pavlovophyceae</taxon>
        <taxon>Pavlovales</taxon>
        <taxon>Pavlovaceae</taxon>
        <taxon>Diacronema</taxon>
    </lineage>
</organism>
<evidence type="ECO:0000313" key="13">
    <source>
        <dbReference type="EMBL" id="KAG8466757.1"/>
    </source>
</evidence>
<name>A0A8J5XQW8_DIALT</name>
<evidence type="ECO:0000256" key="7">
    <source>
        <dbReference type="ARBA" id="ARBA00022982"/>
    </source>
</evidence>
<keyword evidence="7" id="KW-0249">Electron transport</keyword>
<dbReference type="PANTHER" id="PTHR15422">
    <property type="entry name" value="OS05G0565100 PROTEIN"/>
    <property type="match status" value="1"/>
</dbReference>
<dbReference type="GO" id="GO:0046872">
    <property type="term" value="F:metal ion binding"/>
    <property type="evidence" value="ECO:0007669"/>
    <property type="project" value="UniProtKB-KW"/>
</dbReference>
<proteinExistence type="predicted"/>
<gene>
    <name evidence="13" type="ORF">KFE25_008136</name>
</gene>
<dbReference type="Gene3D" id="1.20.120.1770">
    <property type="match status" value="1"/>
</dbReference>
<protein>
    <recommendedName>
        <fullName evidence="12">Cytochrome b561 domain-containing protein</fullName>
    </recommendedName>
</protein>
<dbReference type="GO" id="GO:0140575">
    <property type="term" value="F:transmembrane monodehydroascorbate reductase activity"/>
    <property type="evidence" value="ECO:0007669"/>
    <property type="project" value="InterPro"/>
</dbReference>
<keyword evidence="4" id="KW-0349">Heme</keyword>
<feature type="transmembrane region" description="Helical" evidence="11">
    <location>
        <begin position="197"/>
        <end position="216"/>
    </location>
</feature>
<reference evidence="13" key="1">
    <citation type="submission" date="2021-05" db="EMBL/GenBank/DDBJ databases">
        <title>The genome of the haptophyte Pavlova lutheri (Diacronema luteri, Pavlovales) - a model for lipid biosynthesis in eukaryotic algae.</title>
        <authorList>
            <person name="Hulatt C.J."/>
            <person name="Posewitz M.C."/>
        </authorList>
    </citation>
    <scope>NUCLEOTIDE SEQUENCE</scope>
    <source>
        <strain evidence="13">NIVA-4/92</strain>
    </source>
</reference>
<dbReference type="Pfam" id="PF03188">
    <property type="entry name" value="Cytochrom_B561"/>
    <property type="match status" value="1"/>
</dbReference>
<evidence type="ECO:0000256" key="4">
    <source>
        <dbReference type="ARBA" id="ARBA00022617"/>
    </source>
</evidence>
<evidence type="ECO:0000256" key="8">
    <source>
        <dbReference type="ARBA" id="ARBA00022989"/>
    </source>
</evidence>
<comment type="cofactor">
    <cofactor evidence="1">
        <name>heme b</name>
        <dbReference type="ChEBI" id="CHEBI:60344"/>
    </cofactor>
</comment>
<keyword evidence="8 11" id="KW-1133">Transmembrane helix</keyword>
<dbReference type="InterPro" id="IPR045150">
    <property type="entry name" value="CYB561D1/2"/>
</dbReference>
<dbReference type="Proteomes" id="UP000751190">
    <property type="component" value="Unassembled WGS sequence"/>
</dbReference>
<comment type="caution">
    <text evidence="13">The sequence shown here is derived from an EMBL/GenBank/DDBJ whole genome shotgun (WGS) entry which is preliminary data.</text>
</comment>
<evidence type="ECO:0000256" key="6">
    <source>
        <dbReference type="ARBA" id="ARBA00022723"/>
    </source>
</evidence>
<keyword evidence="10 11" id="KW-0472">Membrane</keyword>
<evidence type="ECO:0000256" key="10">
    <source>
        <dbReference type="ARBA" id="ARBA00023136"/>
    </source>
</evidence>
<dbReference type="SMART" id="SM00665">
    <property type="entry name" value="B561"/>
    <property type="match status" value="1"/>
</dbReference>
<evidence type="ECO:0000256" key="3">
    <source>
        <dbReference type="ARBA" id="ARBA00022448"/>
    </source>
</evidence>
<evidence type="ECO:0000256" key="9">
    <source>
        <dbReference type="ARBA" id="ARBA00023004"/>
    </source>
</evidence>
<keyword evidence="5 11" id="KW-0812">Transmembrane</keyword>
<evidence type="ECO:0000256" key="11">
    <source>
        <dbReference type="SAM" id="Phobius"/>
    </source>
</evidence>
<evidence type="ECO:0000256" key="2">
    <source>
        <dbReference type="ARBA" id="ARBA00004141"/>
    </source>
</evidence>